<dbReference type="GO" id="GO:0005886">
    <property type="term" value="C:plasma membrane"/>
    <property type="evidence" value="ECO:0007669"/>
    <property type="project" value="UniProtKB-SubCell"/>
</dbReference>
<keyword evidence="3 8" id="KW-0813">Transport</keyword>
<dbReference type="PROSITE" id="PS01219">
    <property type="entry name" value="AMMONIUM_TRANSP"/>
    <property type="match status" value="1"/>
</dbReference>
<evidence type="ECO:0000313" key="11">
    <source>
        <dbReference type="EMBL" id="PCI27570.1"/>
    </source>
</evidence>
<feature type="transmembrane region" description="Helical" evidence="8">
    <location>
        <begin position="282"/>
        <end position="301"/>
    </location>
</feature>
<evidence type="ECO:0000256" key="8">
    <source>
        <dbReference type="RuleBase" id="RU362002"/>
    </source>
</evidence>
<feature type="chain" id="PRO_5012856562" description="Ammonium transporter" evidence="9">
    <location>
        <begin position="26"/>
        <end position="433"/>
    </location>
</feature>
<dbReference type="Pfam" id="PF00909">
    <property type="entry name" value="Ammonium_transp"/>
    <property type="match status" value="1"/>
</dbReference>
<sequence>MYNTLKHKRIYLFFFLFLIPNFAIAAEKIDKADTAWMMISTGLVLLMIPGLAMFYGGMSRSNHVLSVIMHSLFAMGVMTIQWYVIGYTLSWGSDVGGFVGSLEFAFLNNVGMEAKGSIPHVLFMMFQGMFAIITPAIIAGAVVERIKFSAWVVFMVVWGTLVYDPLVHMVWHPDGFLLQRGGLDFAGGTVVHISSGVSALVLSLILGTRLRYGKIPMPPHNLVMTVLGAGLLWFGWFGFNAGSALEASALAANALVVTHLSAGAGLFSWVMAEWILLKKPSILGAASGLVAGLVAITPGAGFISPGASVLIGLMGGIVCFLGVRVKTKFGFDDSLDAFGVHGLGGIFGALITGFFASTAINPAGADGIFYNLSSGLHLFYEQAFAVVFTIIYASVLTWIIAKVIDKTIGLRVTEDEELQGLDANLHGERAYND</sequence>
<evidence type="ECO:0000256" key="3">
    <source>
        <dbReference type="ARBA" id="ARBA00022448"/>
    </source>
</evidence>
<dbReference type="Gene3D" id="1.10.3430.10">
    <property type="entry name" value="Ammonium transporter AmtB like domains"/>
    <property type="match status" value="1"/>
</dbReference>
<feature type="domain" description="Ammonium transporter AmtB-like" evidence="10">
    <location>
        <begin position="35"/>
        <end position="431"/>
    </location>
</feature>
<evidence type="ECO:0000256" key="1">
    <source>
        <dbReference type="ARBA" id="ARBA00004141"/>
    </source>
</evidence>
<dbReference type="InterPro" id="IPR001905">
    <property type="entry name" value="Ammonium_transpt"/>
</dbReference>
<organism evidence="11 12">
    <name type="scientific">SAR324 cluster bacterium</name>
    <dbReference type="NCBI Taxonomy" id="2024889"/>
    <lineage>
        <taxon>Bacteria</taxon>
        <taxon>Deltaproteobacteria</taxon>
        <taxon>SAR324 cluster</taxon>
    </lineage>
</organism>
<keyword evidence="4 8" id="KW-0812">Transmembrane</keyword>
<keyword evidence="7 8" id="KW-0924">Ammonia transport</keyword>
<evidence type="ECO:0000256" key="5">
    <source>
        <dbReference type="ARBA" id="ARBA00022989"/>
    </source>
</evidence>
<feature type="signal peptide" evidence="9">
    <location>
        <begin position="1"/>
        <end position="25"/>
    </location>
</feature>
<keyword evidence="5 8" id="KW-1133">Transmembrane helix</keyword>
<feature type="transmembrane region" description="Helical" evidence="8">
    <location>
        <begin position="150"/>
        <end position="171"/>
    </location>
</feature>
<evidence type="ECO:0000259" key="10">
    <source>
        <dbReference type="Pfam" id="PF00909"/>
    </source>
</evidence>
<feature type="transmembrane region" description="Helical" evidence="8">
    <location>
        <begin position="67"/>
        <end position="85"/>
    </location>
</feature>
<dbReference type="NCBIfam" id="TIGR00836">
    <property type="entry name" value="amt"/>
    <property type="match status" value="1"/>
</dbReference>
<dbReference type="EMBL" id="NVSR01000055">
    <property type="protein sequence ID" value="PCI27570.1"/>
    <property type="molecule type" value="Genomic_DNA"/>
</dbReference>
<feature type="transmembrane region" description="Helical" evidence="8">
    <location>
        <begin position="121"/>
        <end position="143"/>
    </location>
</feature>
<keyword evidence="9" id="KW-0732">Signal</keyword>
<feature type="transmembrane region" description="Helical" evidence="8">
    <location>
        <begin position="380"/>
        <end position="401"/>
    </location>
</feature>
<evidence type="ECO:0000256" key="6">
    <source>
        <dbReference type="ARBA" id="ARBA00023136"/>
    </source>
</evidence>
<dbReference type="InterPro" id="IPR018047">
    <property type="entry name" value="Ammonium_transpt_CS"/>
</dbReference>
<accession>A0A2A4T1Q3</accession>
<dbReference type="PANTHER" id="PTHR43029:SF10">
    <property type="entry name" value="AMMONIUM TRANSPORTER MEP2"/>
    <property type="match status" value="1"/>
</dbReference>
<dbReference type="Proteomes" id="UP000218113">
    <property type="component" value="Unassembled WGS sequence"/>
</dbReference>
<dbReference type="AlphaFoldDB" id="A0A2A4T1Q3"/>
<protein>
    <recommendedName>
        <fullName evidence="8">Ammonium transporter</fullName>
    </recommendedName>
</protein>
<gene>
    <name evidence="11" type="ORF">COB67_08235</name>
</gene>
<name>A0A2A4T1Q3_9DELT</name>
<keyword evidence="6 8" id="KW-0472">Membrane</keyword>
<comment type="subcellular location">
    <subcellularLocation>
        <location evidence="8">Cell membrane</location>
        <topology evidence="8">Multi-pass membrane protein</topology>
    </subcellularLocation>
    <subcellularLocation>
        <location evidence="1">Membrane</location>
        <topology evidence="1">Multi-pass membrane protein</topology>
    </subcellularLocation>
</comment>
<dbReference type="InterPro" id="IPR029020">
    <property type="entry name" value="Ammonium/urea_transptr"/>
</dbReference>
<proteinExistence type="inferred from homology"/>
<evidence type="ECO:0000256" key="2">
    <source>
        <dbReference type="ARBA" id="ARBA00005887"/>
    </source>
</evidence>
<evidence type="ECO:0000256" key="9">
    <source>
        <dbReference type="SAM" id="SignalP"/>
    </source>
</evidence>
<dbReference type="GO" id="GO:0008519">
    <property type="term" value="F:ammonium channel activity"/>
    <property type="evidence" value="ECO:0007669"/>
    <property type="project" value="InterPro"/>
</dbReference>
<comment type="similarity">
    <text evidence="2 8">Belongs to the ammonia transporter channel (TC 1.A.11.2) family.</text>
</comment>
<feature type="transmembrane region" description="Helical" evidence="8">
    <location>
        <begin position="35"/>
        <end position="55"/>
    </location>
</feature>
<comment type="caution">
    <text evidence="11">The sequence shown here is derived from an EMBL/GenBank/DDBJ whole genome shotgun (WGS) entry which is preliminary data.</text>
</comment>
<feature type="transmembrane region" description="Helical" evidence="8">
    <location>
        <begin position="191"/>
        <end position="210"/>
    </location>
</feature>
<reference evidence="12" key="1">
    <citation type="submission" date="2017-08" db="EMBL/GenBank/DDBJ databases">
        <title>A dynamic microbial community with high functional redundancy inhabits the cold, oxic subseafloor aquifer.</title>
        <authorList>
            <person name="Tully B.J."/>
            <person name="Wheat C.G."/>
            <person name="Glazer B.T."/>
            <person name="Huber J.A."/>
        </authorList>
    </citation>
    <scope>NUCLEOTIDE SEQUENCE [LARGE SCALE GENOMIC DNA]</scope>
</reference>
<evidence type="ECO:0000256" key="7">
    <source>
        <dbReference type="ARBA" id="ARBA00023177"/>
    </source>
</evidence>
<feature type="transmembrane region" description="Helical" evidence="8">
    <location>
        <begin position="307"/>
        <end position="325"/>
    </location>
</feature>
<feature type="transmembrane region" description="Helical" evidence="8">
    <location>
        <begin position="222"/>
        <end position="239"/>
    </location>
</feature>
<evidence type="ECO:0000256" key="4">
    <source>
        <dbReference type="ARBA" id="ARBA00022692"/>
    </source>
</evidence>
<dbReference type="InterPro" id="IPR024041">
    <property type="entry name" value="NH4_transpt_AmtB-like_dom"/>
</dbReference>
<dbReference type="SUPFAM" id="SSF111352">
    <property type="entry name" value="Ammonium transporter"/>
    <property type="match status" value="1"/>
</dbReference>
<feature type="transmembrane region" description="Helical" evidence="8">
    <location>
        <begin position="251"/>
        <end position="270"/>
    </location>
</feature>
<dbReference type="PANTHER" id="PTHR43029">
    <property type="entry name" value="AMMONIUM TRANSPORTER MEP2"/>
    <property type="match status" value="1"/>
</dbReference>
<feature type="transmembrane region" description="Helical" evidence="8">
    <location>
        <begin position="337"/>
        <end position="360"/>
    </location>
</feature>
<evidence type="ECO:0000313" key="12">
    <source>
        <dbReference type="Proteomes" id="UP000218113"/>
    </source>
</evidence>